<dbReference type="OrthoDB" id="4203030at2759"/>
<gene>
    <name evidence="2" type="ORF">FKW77_009922</name>
</gene>
<evidence type="ECO:0000313" key="3">
    <source>
        <dbReference type="Proteomes" id="UP000316270"/>
    </source>
</evidence>
<evidence type="ECO:0000256" key="1">
    <source>
        <dbReference type="SAM" id="MobiDB-lite"/>
    </source>
</evidence>
<dbReference type="AlphaFoldDB" id="A0A517L260"/>
<accession>A0A517L260</accession>
<organism evidence="2 3">
    <name type="scientific">Venturia effusa</name>
    <dbReference type="NCBI Taxonomy" id="50376"/>
    <lineage>
        <taxon>Eukaryota</taxon>
        <taxon>Fungi</taxon>
        <taxon>Dikarya</taxon>
        <taxon>Ascomycota</taxon>
        <taxon>Pezizomycotina</taxon>
        <taxon>Dothideomycetes</taxon>
        <taxon>Pleosporomycetidae</taxon>
        <taxon>Venturiales</taxon>
        <taxon>Venturiaceae</taxon>
        <taxon>Venturia</taxon>
    </lineage>
</organism>
<reference evidence="2 3" key="1">
    <citation type="submission" date="2019-07" db="EMBL/GenBank/DDBJ databases">
        <title>Finished genome of Venturia effusa.</title>
        <authorList>
            <person name="Young C.A."/>
            <person name="Cox M.P."/>
            <person name="Ganley A.R.D."/>
            <person name="David W.J."/>
        </authorList>
    </citation>
    <scope>NUCLEOTIDE SEQUENCE [LARGE SCALE GENOMIC DNA]</scope>
    <source>
        <strain evidence="3">albino</strain>
    </source>
</reference>
<dbReference type="EMBL" id="CP042187">
    <property type="protein sequence ID" value="QDS69718.1"/>
    <property type="molecule type" value="Genomic_DNA"/>
</dbReference>
<feature type="region of interest" description="Disordered" evidence="1">
    <location>
        <begin position="15"/>
        <end position="63"/>
    </location>
</feature>
<feature type="compositionally biased region" description="Polar residues" evidence="1">
    <location>
        <begin position="36"/>
        <end position="50"/>
    </location>
</feature>
<keyword evidence="3" id="KW-1185">Reference proteome</keyword>
<proteinExistence type="predicted"/>
<name>A0A517L260_9PEZI</name>
<evidence type="ECO:0000313" key="2">
    <source>
        <dbReference type="EMBL" id="QDS69718.1"/>
    </source>
</evidence>
<dbReference type="Proteomes" id="UP000316270">
    <property type="component" value="Chromosome 3"/>
</dbReference>
<sequence>MMPVRSLLHPRLAIDTPDNELLPPYSPPARSHQLDPETSSILSNAPSYTSEAPPYSPRAPVGTHQYGLPALERYAPGFQSRAHGSVADIQSHNYNIGNWSTIRTGHRMREYENVARRRVQRDIDAFHLLNTLSAAPAPTPTPITMASGSAALAMTNEISEASARTYPSAPAHMSSCLTSACATEQASSSSQAMPAPVEAPFRPLEDPALVGEVAAARAKSSRLYRETIMRDPLEALRNENKSWDFMHHQMRDWDERQQSWTNFRKEVSCGRRTKLARRIGIKSRR</sequence>
<protein>
    <submittedName>
        <fullName evidence="2">Uncharacterized protein</fullName>
    </submittedName>
</protein>